<name>A0A1G6ZRB5_9SPHI</name>
<evidence type="ECO:0000256" key="1">
    <source>
        <dbReference type="ARBA" id="ARBA00023125"/>
    </source>
</evidence>
<dbReference type="InterPro" id="IPR050109">
    <property type="entry name" value="HTH-type_TetR-like_transc_reg"/>
</dbReference>
<dbReference type="STRING" id="1391627.SAMN05216464_103462"/>
<evidence type="ECO:0000256" key="2">
    <source>
        <dbReference type="PROSITE-ProRule" id="PRU00335"/>
    </source>
</evidence>
<dbReference type="InterPro" id="IPR009057">
    <property type="entry name" value="Homeodomain-like_sf"/>
</dbReference>
<dbReference type="InterPro" id="IPR001647">
    <property type="entry name" value="HTH_TetR"/>
</dbReference>
<dbReference type="PANTHER" id="PTHR30328">
    <property type="entry name" value="TRANSCRIPTIONAL REPRESSOR"/>
    <property type="match status" value="1"/>
</dbReference>
<dbReference type="OrthoDB" id="9789566at2"/>
<dbReference type="RefSeq" id="WP_091148644.1">
    <property type="nucleotide sequence ID" value="NZ_FNAI01000003.1"/>
</dbReference>
<dbReference type="Pfam" id="PF00440">
    <property type="entry name" value="TetR_N"/>
    <property type="match status" value="1"/>
</dbReference>
<feature type="DNA-binding region" description="H-T-H motif" evidence="2">
    <location>
        <begin position="29"/>
        <end position="48"/>
    </location>
</feature>
<dbReference type="GO" id="GO:0003677">
    <property type="term" value="F:DNA binding"/>
    <property type="evidence" value="ECO:0007669"/>
    <property type="project" value="UniProtKB-UniRule"/>
</dbReference>
<sequence length="195" mass="22850">MAVRDTGTEQLIKDTAKRIFFAEGKFNATTQDIADAAGVARTVINYYFRSKDALFKLVFKEAMDDMKVRLDEVLLSELAFKKKIIRFIDVFLMELSEYPYKEAFMISEINTHGFVMPDKEPSLALKHFFKQIQEAIDRGEVKKMLPLNFMLNLFSLLAYPLLTRPLFKQMLEITDIKFEQLMHERKKIIVEMLFV</sequence>
<dbReference type="SUPFAM" id="SSF46689">
    <property type="entry name" value="Homeodomain-like"/>
    <property type="match status" value="1"/>
</dbReference>
<dbReference type="Gene3D" id="1.10.357.10">
    <property type="entry name" value="Tetracycline Repressor, domain 2"/>
    <property type="match status" value="1"/>
</dbReference>
<gene>
    <name evidence="4" type="ORF">SAMN05216464_103462</name>
</gene>
<reference evidence="4 5" key="1">
    <citation type="submission" date="2016-10" db="EMBL/GenBank/DDBJ databases">
        <authorList>
            <person name="de Groot N.N."/>
        </authorList>
    </citation>
    <scope>NUCLEOTIDE SEQUENCE [LARGE SCALE GENOMIC DNA]</scope>
    <source>
        <strain evidence="4 5">47C3B</strain>
    </source>
</reference>
<dbReference type="EMBL" id="FNAI01000003">
    <property type="protein sequence ID" value="SDE05079.1"/>
    <property type="molecule type" value="Genomic_DNA"/>
</dbReference>
<evidence type="ECO:0000259" key="3">
    <source>
        <dbReference type="PROSITE" id="PS50977"/>
    </source>
</evidence>
<keyword evidence="5" id="KW-1185">Reference proteome</keyword>
<feature type="domain" description="HTH tetR-type" evidence="3">
    <location>
        <begin position="6"/>
        <end position="66"/>
    </location>
</feature>
<proteinExistence type="predicted"/>
<protein>
    <submittedName>
        <fullName evidence="4">Transcriptional regulator, TetR family</fullName>
    </submittedName>
</protein>
<keyword evidence="1 2" id="KW-0238">DNA-binding</keyword>
<organism evidence="4 5">
    <name type="scientific">Mucilaginibacter pineti</name>
    <dbReference type="NCBI Taxonomy" id="1391627"/>
    <lineage>
        <taxon>Bacteria</taxon>
        <taxon>Pseudomonadati</taxon>
        <taxon>Bacteroidota</taxon>
        <taxon>Sphingobacteriia</taxon>
        <taxon>Sphingobacteriales</taxon>
        <taxon>Sphingobacteriaceae</taxon>
        <taxon>Mucilaginibacter</taxon>
    </lineage>
</organism>
<dbReference type="Proteomes" id="UP000199072">
    <property type="component" value="Unassembled WGS sequence"/>
</dbReference>
<dbReference type="PANTHER" id="PTHR30328:SF54">
    <property type="entry name" value="HTH-TYPE TRANSCRIPTIONAL REPRESSOR SCO4008"/>
    <property type="match status" value="1"/>
</dbReference>
<dbReference type="PROSITE" id="PS50977">
    <property type="entry name" value="HTH_TETR_2"/>
    <property type="match status" value="1"/>
</dbReference>
<dbReference type="PRINTS" id="PR00455">
    <property type="entry name" value="HTHTETR"/>
</dbReference>
<evidence type="ECO:0000313" key="5">
    <source>
        <dbReference type="Proteomes" id="UP000199072"/>
    </source>
</evidence>
<dbReference type="AlphaFoldDB" id="A0A1G6ZRB5"/>
<accession>A0A1G6ZRB5</accession>
<evidence type="ECO:0000313" key="4">
    <source>
        <dbReference type="EMBL" id="SDE05079.1"/>
    </source>
</evidence>